<reference evidence="3 4" key="1">
    <citation type="journal article" date="2020" name="ISME J.">
        <title>Uncovering the hidden diversity of litter-decomposition mechanisms in mushroom-forming fungi.</title>
        <authorList>
            <person name="Floudas D."/>
            <person name="Bentzer J."/>
            <person name="Ahren D."/>
            <person name="Johansson T."/>
            <person name="Persson P."/>
            <person name="Tunlid A."/>
        </authorList>
    </citation>
    <scope>NUCLEOTIDE SEQUENCE [LARGE SCALE GENOMIC DNA]</scope>
    <source>
        <strain evidence="3 4">CBS 291.85</strain>
    </source>
</reference>
<dbReference type="AlphaFoldDB" id="A0A8H5FW88"/>
<feature type="compositionally biased region" description="Basic and acidic residues" evidence="1">
    <location>
        <begin position="420"/>
        <end position="453"/>
    </location>
</feature>
<dbReference type="SMART" id="SM00225">
    <property type="entry name" value="BTB"/>
    <property type="match status" value="1"/>
</dbReference>
<dbReference type="Proteomes" id="UP000559256">
    <property type="component" value="Unassembled WGS sequence"/>
</dbReference>
<feature type="compositionally biased region" description="Low complexity" evidence="1">
    <location>
        <begin position="350"/>
        <end position="372"/>
    </location>
</feature>
<dbReference type="PROSITE" id="PS50097">
    <property type="entry name" value="BTB"/>
    <property type="match status" value="1"/>
</dbReference>
<evidence type="ECO:0000313" key="3">
    <source>
        <dbReference type="EMBL" id="KAF5352075.1"/>
    </source>
</evidence>
<feature type="compositionally biased region" description="Low complexity" evidence="1">
    <location>
        <begin position="379"/>
        <end position="404"/>
    </location>
</feature>
<name>A0A8H5FW88_9AGAR</name>
<dbReference type="InterPro" id="IPR011333">
    <property type="entry name" value="SKP1/BTB/POZ_sf"/>
</dbReference>
<evidence type="ECO:0000259" key="2">
    <source>
        <dbReference type="PROSITE" id="PS50097"/>
    </source>
</evidence>
<keyword evidence="4" id="KW-1185">Reference proteome</keyword>
<dbReference type="InterPro" id="IPR000210">
    <property type="entry name" value="BTB/POZ_dom"/>
</dbReference>
<evidence type="ECO:0000256" key="1">
    <source>
        <dbReference type="SAM" id="MobiDB-lite"/>
    </source>
</evidence>
<dbReference type="Gene3D" id="3.30.710.10">
    <property type="entry name" value="Potassium Channel Kv1.1, Chain A"/>
    <property type="match status" value="1"/>
</dbReference>
<protein>
    <recommendedName>
        <fullName evidence="2">BTB domain-containing protein</fullName>
    </recommendedName>
</protein>
<feature type="compositionally biased region" description="Low complexity" evidence="1">
    <location>
        <begin position="284"/>
        <end position="320"/>
    </location>
</feature>
<evidence type="ECO:0000313" key="4">
    <source>
        <dbReference type="Proteomes" id="UP000559256"/>
    </source>
</evidence>
<dbReference type="SUPFAM" id="SSF54695">
    <property type="entry name" value="POZ domain"/>
    <property type="match status" value="1"/>
</dbReference>
<organism evidence="3 4">
    <name type="scientific">Tetrapyrgos nigripes</name>
    <dbReference type="NCBI Taxonomy" id="182062"/>
    <lineage>
        <taxon>Eukaryota</taxon>
        <taxon>Fungi</taxon>
        <taxon>Dikarya</taxon>
        <taxon>Basidiomycota</taxon>
        <taxon>Agaricomycotina</taxon>
        <taxon>Agaricomycetes</taxon>
        <taxon>Agaricomycetidae</taxon>
        <taxon>Agaricales</taxon>
        <taxon>Marasmiineae</taxon>
        <taxon>Marasmiaceae</taxon>
        <taxon>Tetrapyrgos</taxon>
    </lineage>
</organism>
<feature type="compositionally biased region" description="Low complexity" evidence="1">
    <location>
        <begin position="329"/>
        <end position="341"/>
    </location>
</feature>
<feature type="domain" description="BTB" evidence="2">
    <location>
        <begin position="29"/>
        <end position="103"/>
    </location>
</feature>
<dbReference type="EMBL" id="JAACJM010000068">
    <property type="protein sequence ID" value="KAF5352075.1"/>
    <property type="molecule type" value="Genomic_DNA"/>
</dbReference>
<feature type="region of interest" description="Disordered" evidence="1">
    <location>
        <begin position="241"/>
        <end position="479"/>
    </location>
</feature>
<sequence length="479" mass="51433">MYSARERTPDLEGAFQALRKHDEYYLPGGDLFFLIEQNHFRVHRYFFERESPYFKAKLATPASPGASRQGTSESTAIVLNDIKAADFAKFLWVFYNPKYSLYHAQVEDWVSILDLAHRWGFSEIQALVVREIEKLYMTDIRRVVVYHKYDIDRRLLLANYAALVAREQPLTLQEGVDLGMDTTLKIFRAREIARSTPDATGLRSPRPVALPHGEMRSLVKDLFEITLEEGEGEEMMHTPVEETKPMQPQSQARTQIQQAAQVQAEALAANKPAVHTNGVNGTTKANGKANDNAKANGNANANANANANGNANAPNGTAGKDAASSVATNGNPLPNGNANNAMKNGTTESTTPKTGAGAGAANADAKPAANGTPNGAKDSTNTTTTTTAASNATTTPSVTSPGSGDPIFNRLSSLGNGAADAKKADGQTDDKKSSDAANKDNKDKEAKDHDEPSTPRSETPTGKGGKNKTGPKKNGWGNF</sequence>
<proteinExistence type="predicted"/>
<comment type="caution">
    <text evidence="3">The sequence shown here is derived from an EMBL/GenBank/DDBJ whole genome shotgun (WGS) entry which is preliminary data.</text>
</comment>
<accession>A0A8H5FW88</accession>
<gene>
    <name evidence="3" type="ORF">D9758_009447</name>
</gene>
<dbReference type="Pfam" id="PF00651">
    <property type="entry name" value="BTB"/>
    <property type="match status" value="1"/>
</dbReference>
<dbReference type="OrthoDB" id="9997739at2759"/>
<feature type="compositionally biased region" description="Low complexity" evidence="1">
    <location>
        <begin position="247"/>
        <end position="269"/>
    </location>
</feature>